<feature type="region of interest" description="Disordered" evidence="6">
    <location>
        <begin position="804"/>
        <end position="829"/>
    </location>
</feature>
<name>A0A9N8EEW1_9STRA</name>
<comment type="caution">
    <text evidence="9">The sequence shown here is derived from an EMBL/GenBank/DDBJ whole genome shotgun (WGS) entry which is preliminary data.</text>
</comment>
<keyword evidence="10" id="KW-1185">Reference proteome</keyword>
<feature type="region of interest" description="Disordered" evidence="6">
    <location>
        <begin position="728"/>
        <end position="756"/>
    </location>
</feature>
<keyword evidence="7" id="KW-1133">Transmembrane helix</keyword>
<keyword evidence="7" id="KW-0472">Membrane</keyword>
<comment type="caution">
    <text evidence="5">Lacks conserved residue(s) required for the propagation of feature annotation.</text>
</comment>
<evidence type="ECO:0000256" key="7">
    <source>
        <dbReference type="SAM" id="Phobius"/>
    </source>
</evidence>
<proteinExistence type="inferred from homology"/>
<evidence type="ECO:0000259" key="8">
    <source>
        <dbReference type="PROSITE" id="PS51635"/>
    </source>
</evidence>
<keyword evidence="4 5" id="KW-0443">Lipid metabolism</keyword>
<evidence type="ECO:0000256" key="4">
    <source>
        <dbReference type="ARBA" id="ARBA00023098"/>
    </source>
</evidence>
<feature type="compositionally biased region" description="Polar residues" evidence="6">
    <location>
        <begin position="820"/>
        <end position="829"/>
    </location>
</feature>
<gene>
    <name evidence="9" type="ORF">SEMRO_1051_G235670.1</name>
</gene>
<dbReference type="Pfam" id="PF01734">
    <property type="entry name" value="Patatin"/>
    <property type="match status" value="1"/>
</dbReference>
<evidence type="ECO:0000256" key="1">
    <source>
        <dbReference type="ARBA" id="ARBA00006104"/>
    </source>
</evidence>
<dbReference type="SUPFAM" id="SSF52151">
    <property type="entry name" value="FabD/lysophospholipase-like"/>
    <property type="match status" value="1"/>
</dbReference>
<dbReference type="InterPro" id="IPR021771">
    <property type="entry name" value="Triacylglycerol_lipase_N"/>
</dbReference>
<evidence type="ECO:0000256" key="2">
    <source>
        <dbReference type="ARBA" id="ARBA00022801"/>
    </source>
</evidence>
<dbReference type="InterPro" id="IPR050301">
    <property type="entry name" value="NTE"/>
</dbReference>
<feature type="compositionally biased region" description="Low complexity" evidence="6">
    <location>
        <begin position="804"/>
        <end position="819"/>
    </location>
</feature>
<keyword evidence="3 5" id="KW-0442">Lipid degradation</keyword>
<evidence type="ECO:0000256" key="5">
    <source>
        <dbReference type="PROSITE-ProRule" id="PRU01161"/>
    </source>
</evidence>
<dbReference type="Gene3D" id="3.40.1090.10">
    <property type="entry name" value="Cytosolic phospholipase A2 catalytic domain"/>
    <property type="match status" value="1"/>
</dbReference>
<sequence>MGKLIGKKSASVYHRESYELFRGVDKKAESSSNVHFYFAFFNAALVVANIGLMKLDSSWKDIIQQYSQEHIEPYIVKPAVQYGALALSLTYISCFVDLTLVLQWPVALVVYVMIVAEAVGYFMVRTVIFLFERFTQTLTSKGRFRVRAMNLLRAAPSYEEWHKVAESLDGISDHGEQLKIQIEDQFDLYYVDQLTRSLEWDAQSNDFDAVINHLILGLNCLKDYALLEHSDMFVATNTGEPHQIVSNFVEKLAEGLEWVINEVKGGSCDELQIAMAQQLFEKAEASFGQTAYCFSGGATMAFKNLGIALAMLDNGCLPKVLSGSSGGSIFACALAVRTDDEIRDEIKVEVMCSRITSLSQTFLERMMILFSHGHVFDPLEWEKSILWFTKGHLTFAEAYEKSGRVFNACVTSTIEKARPILLNHITAPDVTVASAVLCSICCPGLLPPRPLQVKRRDGTIETLKNQLYMDGSVKQDIPKAALAEMFDCRFFVSGQTNPHVTPFCFESRVFGKWRGGFLLAATEKLLKIAMTQQISFLSHLNLLPWQASSIVLQDYEGCASIVPELTFADYYNFCAEPTVPFYSWMIQCGKVAAYPFCNRIRQRDRIASLLTTGTEAIQGFDTEEIQEVAESVPMHSEMKQASVGSLQKQKKSMRDIQCQACMRALRTQSSMRGFQKKPSIGSLEKEHSMKGLHQKQASKKRSSTRRSTILSRPEMILLADDEDELYLSDSEDEGDNSSRPSLSSGSRGLSKKNRTWAPHAIMSRTIGPGFRKTVTADAVLYRGSGHCGRVMRLDSCMVKRLDSPTSVTETTESSQKSSPNASNTSLSTSFSDMQELPVLKSNVPLVKVSTDVHGRVAVDC</sequence>
<feature type="transmembrane region" description="Helical" evidence="7">
    <location>
        <begin position="34"/>
        <end position="52"/>
    </location>
</feature>
<protein>
    <submittedName>
        <fullName evidence="9">Patatin-like phospholipase domain-containing protein</fullName>
    </submittedName>
</protein>
<dbReference type="PANTHER" id="PTHR14226:SF66">
    <property type="entry name" value="TRIACYLGLYCEROL LIPASE PTL2"/>
    <property type="match status" value="1"/>
</dbReference>
<feature type="transmembrane region" description="Helical" evidence="7">
    <location>
        <begin position="82"/>
        <end position="102"/>
    </location>
</feature>
<organism evidence="9 10">
    <name type="scientific">Seminavis robusta</name>
    <dbReference type="NCBI Taxonomy" id="568900"/>
    <lineage>
        <taxon>Eukaryota</taxon>
        <taxon>Sar</taxon>
        <taxon>Stramenopiles</taxon>
        <taxon>Ochrophyta</taxon>
        <taxon>Bacillariophyta</taxon>
        <taxon>Bacillariophyceae</taxon>
        <taxon>Bacillariophycidae</taxon>
        <taxon>Naviculales</taxon>
        <taxon>Naviculaceae</taxon>
        <taxon>Seminavis</taxon>
    </lineage>
</organism>
<comment type="similarity">
    <text evidence="1">Belongs to the PLPL family.</text>
</comment>
<dbReference type="Proteomes" id="UP001153069">
    <property type="component" value="Unassembled WGS sequence"/>
</dbReference>
<feature type="transmembrane region" description="Helical" evidence="7">
    <location>
        <begin position="108"/>
        <end position="131"/>
    </location>
</feature>
<dbReference type="AlphaFoldDB" id="A0A9N8EEW1"/>
<feature type="compositionally biased region" description="Low complexity" evidence="6">
    <location>
        <begin position="737"/>
        <end position="748"/>
    </location>
</feature>
<evidence type="ECO:0000313" key="9">
    <source>
        <dbReference type="EMBL" id="CAB9519842.1"/>
    </source>
</evidence>
<accession>A0A9N8EEW1</accession>
<evidence type="ECO:0000256" key="3">
    <source>
        <dbReference type="ARBA" id="ARBA00022963"/>
    </source>
</evidence>
<evidence type="ECO:0000313" key="10">
    <source>
        <dbReference type="Proteomes" id="UP001153069"/>
    </source>
</evidence>
<dbReference type="OrthoDB" id="15478at2759"/>
<feature type="active site" description="Nucleophile" evidence="5">
    <location>
        <position position="325"/>
    </location>
</feature>
<evidence type="ECO:0000256" key="6">
    <source>
        <dbReference type="SAM" id="MobiDB-lite"/>
    </source>
</evidence>
<dbReference type="GO" id="GO:0004806">
    <property type="term" value="F:triacylglycerol lipase activity"/>
    <property type="evidence" value="ECO:0007669"/>
    <property type="project" value="InterPro"/>
</dbReference>
<reference evidence="9" key="1">
    <citation type="submission" date="2020-06" db="EMBL/GenBank/DDBJ databases">
        <authorList>
            <consortium name="Plant Systems Biology data submission"/>
        </authorList>
    </citation>
    <scope>NUCLEOTIDE SEQUENCE</scope>
    <source>
        <strain evidence="9">D6</strain>
    </source>
</reference>
<dbReference type="PROSITE" id="PS51635">
    <property type="entry name" value="PNPLA"/>
    <property type="match status" value="1"/>
</dbReference>
<feature type="active site" description="Proton acceptor" evidence="5">
    <location>
        <position position="470"/>
    </location>
</feature>
<feature type="short sequence motif" description="GXSXG" evidence="5">
    <location>
        <begin position="323"/>
        <end position="327"/>
    </location>
</feature>
<dbReference type="InterPro" id="IPR002641">
    <property type="entry name" value="PNPLA_dom"/>
</dbReference>
<feature type="compositionally biased region" description="Basic residues" evidence="6">
    <location>
        <begin position="690"/>
        <end position="704"/>
    </location>
</feature>
<dbReference type="InterPro" id="IPR016035">
    <property type="entry name" value="Acyl_Trfase/lysoPLipase"/>
</dbReference>
<dbReference type="EMBL" id="CAICTM010001049">
    <property type="protein sequence ID" value="CAB9519842.1"/>
    <property type="molecule type" value="Genomic_DNA"/>
</dbReference>
<keyword evidence="2 5" id="KW-0378">Hydrolase</keyword>
<feature type="region of interest" description="Disordered" evidence="6">
    <location>
        <begin position="669"/>
        <end position="714"/>
    </location>
</feature>
<dbReference type="PANTHER" id="PTHR14226">
    <property type="entry name" value="NEUROPATHY TARGET ESTERASE/SWISS CHEESE D.MELANOGASTER"/>
    <property type="match status" value="1"/>
</dbReference>
<dbReference type="GO" id="GO:0016042">
    <property type="term" value="P:lipid catabolic process"/>
    <property type="evidence" value="ECO:0007669"/>
    <property type="project" value="UniProtKB-UniRule"/>
</dbReference>
<dbReference type="Pfam" id="PF11815">
    <property type="entry name" value="DUF3336"/>
    <property type="match status" value="1"/>
</dbReference>
<keyword evidence="7" id="KW-0812">Transmembrane</keyword>
<feature type="domain" description="PNPLA" evidence="8">
    <location>
        <begin position="292"/>
        <end position="483"/>
    </location>
</feature>